<dbReference type="PANTHER" id="PTHR30532:SF28">
    <property type="entry name" value="PETROBACTIN-BINDING PROTEIN YCLQ"/>
    <property type="match status" value="1"/>
</dbReference>
<evidence type="ECO:0000259" key="7">
    <source>
        <dbReference type="PROSITE" id="PS50983"/>
    </source>
</evidence>
<evidence type="ECO:0000256" key="5">
    <source>
        <dbReference type="ARBA" id="ARBA00022729"/>
    </source>
</evidence>
<feature type="signal peptide" evidence="6">
    <location>
        <begin position="1"/>
        <end position="25"/>
    </location>
</feature>
<dbReference type="PANTHER" id="PTHR30532">
    <property type="entry name" value="IRON III DICITRATE-BINDING PERIPLASMIC PROTEIN"/>
    <property type="match status" value="1"/>
</dbReference>
<keyword evidence="4" id="KW-0408">Iron</keyword>
<dbReference type="SUPFAM" id="SSF53807">
    <property type="entry name" value="Helical backbone' metal receptor"/>
    <property type="match status" value="1"/>
</dbReference>
<dbReference type="PROSITE" id="PS50983">
    <property type="entry name" value="FE_B12_PBP"/>
    <property type="match status" value="1"/>
</dbReference>
<keyword evidence="3" id="KW-0813">Transport</keyword>
<keyword evidence="4" id="KW-0410">Iron transport</keyword>
<name>A0A212LHY5_9HYPH</name>
<comment type="subcellular location">
    <subcellularLocation>
        <location evidence="1">Cell envelope</location>
    </subcellularLocation>
</comment>
<dbReference type="CDD" id="cd01140">
    <property type="entry name" value="FatB"/>
    <property type="match status" value="1"/>
</dbReference>
<dbReference type="RefSeq" id="WP_288197124.1">
    <property type="nucleotide sequence ID" value="NZ_LT608334.1"/>
</dbReference>
<accession>A0A212LHY5</accession>
<sequence length="303" mass="32212">MTGFRRLGAMLAPVLLFAGIGVAAAATVTDAQGTRDLPDRPKTVVVFDLAALDTLDALGVEVKGVPDWAMAGDLAKYRDAAYAKVGSLFEPDFEAVAALEPDLIVIGGRSQKHFAALSDIAPVLDLTPDNNDFRGSVKRNAEAIGTLFGKEAEVAERLRKLDATTARLREMTADKGTGLVVLTTGGKISAYGPGSRFSEVHDLYGLAAADPTIEATTHGQVISWEYILKVNPDWLIVIDRDAAIGKAETPARALLDNELVNRTRAATAGHIIYLDPVGMYLTSSGLRAEQAIADSFVAAFERS</sequence>
<organism evidence="8">
    <name type="scientific">uncultured Pleomorphomonas sp</name>
    <dbReference type="NCBI Taxonomy" id="442121"/>
    <lineage>
        <taxon>Bacteria</taxon>
        <taxon>Pseudomonadati</taxon>
        <taxon>Pseudomonadota</taxon>
        <taxon>Alphaproteobacteria</taxon>
        <taxon>Hyphomicrobiales</taxon>
        <taxon>Pleomorphomonadaceae</taxon>
        <taxon>Pleomorphomonas</taxon>
        <taxon>environmental samples</taxon>
    </lineage>
</organism>
<evidence type="ECO:0000256" key="1">
    <source>
        <dbReference type="ARBA" id="ARBA00004196"/>
    </source>
</evidence>
<dbReference type="Pfam" id="PF01497">
    <property type="entry name" value="Peripla_BP_2"/>
    <property type="match status" value="1"/>
</dbReference>
<evidence type="ECO:0000256" key="4">
    <source>
        <dbReference type="ARBA" id="ARBA00022496"/>
    </source>
</evidence>
<gene>
    <name evidence="8" type="primary">yclQ</name>
    <name evidence="8" type="ORF">KL86PLE_40976</name>
</gene>
<dbReference type="GO" id="GO:0030288">
    <property type="term" value="C:outer membrane-bounded periplasmic space"/>
    <property type="evidence" value="ECO:0007669"/>
    <property type="project" value="TreeGrafter"/>
</dbReference>
<dbReference type="Gene3D" id="3.40.50.1980">
    <property type="entry name" value="Nitrogenase molybdenum iron protein domain"/>
    <property type="match status" value="2"/>
</dbReference>
<evidence type="ECO:0000256" key="6">
    <source>
        <dbReference type="SAM" id="SignalP"/>
    </source>
</evidence>
<dbReference type="InterPro" id="IPR051313">
    <property type="entry name" value="Bact_iron-sidero_bind"/>
</dbReference>
<keyword evidence="4" id="KW-0406">Ion transport</keyword>
<evidence type="ECO:0000256" key="3">
    <source>
        <dbReference type="ARBA" id="ARBA00022448"/>
    </source>
</evidence>
<proteinExistence type="inferred from homology"/>
<dbReference type="InterPro" id="IPR002491">
    <property type="entry name" value="ABC_transptr_periplasmic_BD"/>
</dbReference>
<evidence type="ECO:0000313" key="8">
    <source>
        <dbReference type="EMBL" id="SCM77171.1"/>
    </source>
</evidence>
<feature type="domain" description="Fe/B12 periplasmic-binding" evidence="7">
    <location>
        <begin position="43"/>
        <end position="303"/>
    </location>
</feature>
<dbReference type="AlphaFoldDB" id="A0A212LHY5"/>
<dbReference type="EMBL" id="FMJD01000008">
    <property type="protein sequence ID" value="SCM77171.1"/>
    <property type="molecule type" value="Genomic_DNA"/>
</dbReference>
<reference evidence="8" key="1">
    <citation type="submission" date="2016-08" db="EMBL/GenBank/DDBJ databases">
        <authorList>
            <person name="Seilhamer J.J."/>
        </authorList>
    </citation>
    <scope>NUCLEOTIDE SEQUENCE</scope>
    <source>
        <strain evidence="8">86</strain>
    </source>
</reference>
<keyword evidence="5 6" id="KW-0732">Signal</keyword>
<protein>
    <submittedName>
        <fullName evidence="8">Uncharacterized ABC transporter solute-binding protein YclQ</fullName>
    </submittedName>
</protein>
<dbReference type="GO" id="GO:1901678">
    <property type="term" value="P:iron coordination entity transport"/>
    <property type="evidence" value="ECO:0007669"/>
    <property type="project" value="UniProtKB-ARBA"/>
</dbReference>
<dbReference type="InterPro" id="IPR033870">
    <property type="entry name" value="FatB"/>
</dbReference>
<evidence type="ECO:0000256" key="2">
    <source>
        <dbReference type="ARBA" id="ARBA00008814"/>
    </source>
</evidence>
<comment type="similarity">
    <text evidence="2">Belongs to the bacterial solute-binding protein 8 family.</text>
</comment>
<feature type="chain" id="PRO_5012781331" evidence="6">
    <location>
        <begin position="26"/>
        <end position="303"/>
    </location>
</feature>